<dbReference type="GO" id="GO:0006325">
    <property type="term" value="P:chromatin organization"/>
    <property type="evidence" value="ECO:0007669"/>
    <property type="project" value="UniProtKB-KW"/>
</dbReference>
<dbReference type="InterPro" id="IPR003152">
    <property type="entry name" value="FATC_dom"/>
</dbReference>
<dbReference type="OrthoDB" id="381190at2759"/>
<keyword evidence="15 20" id="KW-0779">Telomere</keyword>
<dbReference type="SMART" id="SM01342">
    <property type="entry name" value="TAN"/>
    <property type="match status" value="1"/>
</dbReference>
<dbReference type="InterPro" id="IPR044107">
    <property type="entry name" value="PIKKc_ATM"/>
</dbReference>
<dbReference type="GO" id="GO:0005524">
    <property type="term" value="F:ATP binding"/>
    <property type="evidence" value="ECO:0007669"/>
    <property type="project" value="UniProtKB-KW"/>
</dbReference>
<dbReference type="PROSITE" id="PS51190">
    <property type="entry name" value="FATC"/>
    <property type="match status" value="1"/>
</dbReference>
<dbReference type="GO" id="GO:0006281">
    <property type="term" value="P:DNA repair"/>
    <property type="evidence" value="ECO:0007669"/>
    <property type="project" value="InterPro"/>
</dbReference>
<dbReference type="GO" id="GO:0004674">
    <property type="term" value="F:protein serine/threonine kinase activity"/>
    <property type="evidence" value="ECO:0007669"/>
    <property type="project" value="UniProtKB-KW"/>
</dbReference>
<reference evidence="25 26" key="1">
    <citation type="submission" date="2016-05" db="EMBL/GenBank/DDBJ databases">
        <title>Comparative analysis of secretome profiles of manganese(II)-oxidizing ascomycete fungi.</title>
        <authorList>
            <consortium name="DOE Joint Genome Institute"/>
            <person name="Zeiner C.A."/>
            <person name="Purvine S.O."/>
            <person name="Zink E.M."/>
            <person name="Wu S."/>
            <person name="Pasa-Tolic L."/>
            <person name="Chaput D.L."/>
            <person name="Haridas S."/>
            <person name="Grigoriev I.V."/>
            <person name="Santelli C.M."/>
            <person name="Hansel C.M."/>
        </authorList>
    </citation>
    <scope>NUCLEOTIDE SEQUENCE [LARGE SCALE GENOMIC DNA]</scope>
    <source>
        <strain evidence="25 26">AP3s5-JAC2a</strain>
    </source>
</reference>
<evidence type="ECO:0000256" key="14">
    <source>
        <dbReference type="ARBA" id="ARBA00022853"/>
    </source>
</evidence>
<sequence length="2988" mass="334752">MGVTSIQDAKVLIASTKVKERGAGLKDLIHILKHNHGKASLETITNKAYLALCETLFQCLRDERSTYQHHLAGRTKSAQTHANLLQLAAVALRHVINSALRTIKATTVELIVETIIELLPDKNGRFLGPLDELPKALRALLEYQPHVERMSHDCWHDTVQFCTESLSTIFAVAEEEPHDSWETTVSSRARTPFESTDGAPRPSLRGNDSAPRATPRGTASRSRRYTDGQTITAEDLVQCLHMLAKASNAPILSCAHAILDALIAFLQKKTGRGTPAALAAINAILPRVILSKSQLSEQVIRELLPLLRSLWSDPVIRDEVMITLTYVEAHLRHLVATDSDGVLSLDAEALVEAFYSDYRRRQETTAHQFLEEDYLCFRKAGGVAANVHPLSTHTFSMDTENVRYESLWATVAYIAKLSAMLDGRKHKLARGNDRDDELATKRHRITHHFDEYLRHVSETRSNAKRSALQVLAFMVQEIPLDEDQILALLDKLTVIISAENSVHSSWAMIALAAIACQQQATKDALKPYWSSVWQSATRAVTSLSSCRAACHLMDVLLKLDVVSFSTVTASVQNMLFSIELSGPALLTETSAAFMTTLIRERVKENPTSHDVTAERILNWLFGKWTPHLWAERTSTSLNAHHCDARDILSLLHACLDRSVASVRPAVFQILGPIAQARLRIANFADLSAYLLLLEPQEKFIRELTLASGAVNSTPSSCAIQLEGRIVNFCISELERTKSRWKDMSQQNPQGITSNMWRVITNFCVVTAALSALLHRNDRPVAALDAATDSAAQSLSHLLAKPQTEQYKMEAVLETCAASLPDITSITTLSSTVFHEAGVSYLATHLRRALNSRQETKRSFYAEDEDLMDLDGGMDSQMSNGTSTNEVEVPRHDLQASGEAGALHACSATYLHLISSVGDQLEDERDTIPAEFIEHLVSKSQSDLLRSRQLLKGILCGHFHMSAADCLKLLEKLMEALIDPTAREYNSSEVANCMMVETLVGMTKVWNSEPIDQESEEVQEQTQALYEYYTRDMEKSGVRASPSLQTRVADFLHGLLSCYNISNDAKSPSVRTRLFQLLSKGEMTVKYHIAKKLPTVFEVWSLSTHDDILQDVDSHLPGDGEDLEGIAIRLLVLSKLASRWHTLLRQCVYRIFATAGVVSTAALHASHCISEVARAKKLGDSTSLFRLFAPQVIFTWLDRKRKYAEIPYTIFGYDSLAHLLRDVESEAVGQAIMLGMESEVDYIAQELGVKVSELLSRNISKAAAYTISWDTCRGSGRNKDLPSNEQLLCKLISKTDHEQKVGGDRGNMKNGHATGPKHLSLDQKYFALALGHLFQTVDYEERIKKSLEKRNSSDPALHALTRMLNNSQSSGDFNVGIEPSFSAFYLPDQVDRLCRRAFGGITNFWNPATYTLVLRMLLDRIHPALGSLYARSMIRKIRIVVAFAGSVAYQGYPLQMTLQSLRPFLTDIQCAEDTIGIIQYLFENGMQYLSDNLSFVTGIGLSILISLRSFLGSSQEIMTQQSQYLASMDSAKVFHTWLTAKLKGYSEGLTVNDPSSVNAFKLITTAASQVRLQGNSIRDSEESKLLLEILEDVRSGRKLLNTTSRDVALNLLCQDFQPASTAAEDILGNDIDAAGYAPFVWDSCRRGNVGHGYLRWAARVLGRAFSAFGGVERSSAHSHPWSSQDPNIRDIVGRASREAVVQDIIDMLYSDDRNNVSLAEDALRVIVSRLSRLRRDEADEVVRNIPSHLVEALKGDLSPSTIPVLPNESLEDAVAPTSHTKAAAEWIKDLAIALCNAASQDHVLGALPKLLDGMSHMADKLFPYILHLVLLKDAEGDRKVRQTMSAAIMDWFSKHEPSHVPYVRSLLQAILYLRSQPIPREMTRVDRDRWLEIDWLRASEAATNCGMFRTALMFAETYSGTPTVKSVSRRSSIMQEAPKLPVKLQLSIYKNLDEPDSFYGVDQGSSLSSAIERFDYEGDGLSSMLFRGARFGSQMRRSNVVNATDSRGFLNSLIKLNMDSVANALLSTDQLRDIGDEAVEYTLHTARKLGKWDIKAPELNHSESSTLYKAFQGLHYATGEASAKLSIDNQLLATMEFLFGRQDSTSLTKIRLRTLAALTEADELISCGSPDQLLDSWDRVKGREKWMQTGEFEDVRQLLSCRETLLSVMGSNNALLDAIHTRAGTLRSMEVEALVSTSTICRRHGALQESLTSVTYLSDIVQDCKAFGLDVEASAKYEEANVLWDHGEQEKSIGIRQELVDYGNFDSQDKQISLPVLLAKLGHHLAEARSATPEKIIQNYLKPAIRELKGQIQGPDPGQVFHEFALFCDKQLQSPEAAADRDRAKSIMDRRAQEIQDFERLIRQEQSKQTRETYKRSHHKAHVWYKLDHAEYERLRKGREELLRQCLENYLLSLQASDEYNSDALRVFSLWLEHSETMLANSAVHAHIDKVPSGKFALLMNQLSSRLQHDRSDFQKLLTNLVFRICIEHPYHGMHQIFAMQMKTANVTREDVIRSKDEAAKSRQKAAASLAAELAKDKRSSIIWSCLFRSNEIYHALAMFKDDKEQRQGRDISLDRYPESKALMHKVPTYKVPPATLQIEVRADMDYSHLPRIVRFKSRMSIANGLSAPKIITAIGSDGHTYKQLYKSGNDDLRQDAIMEQVFDQVSRLLKKHTATRLRNLGIRTYKVLPLSTRSGLMEFVQNTIPLHGWLMPAHERYNPHDYKPDKCRKDIGAVQQETLQARVKVWNKIAENFHPVMRYFFLERFQDPDEWFERRLAYTRSTAAISILGHVLGLGDRHCHNILLDEKSGEVVHIDLGVSFEAGRVLPVPEVVPFRLTRDLVDGMGYTKTEGVFRRCCEFTMDTLREERESIMTLLNVLRYDPLVNWSVTATKARRMQEQQDTNAAQRSNTAGPERTPVPSGISATDLEVQGDDKKKDEQAGEAGRALSVVEKKLSTTLSTKATVNELIQSATDERNLAVLYMGWASYA</sequence>
<dbReference type="InterPro" id="IPR014009">
    <property type="entry name" value="PIK_FAT"/>
</dbReference>
<keyword evidence="7 20" id="KW-0158">Chromosome</keyword>
<evidence type="ECO:0000256" key="18">
    <source>
        <dbReference type="ARBA" id="ARBA00047899"/>
    </source>
</evidence>
<dbReference type="SUPFAM" id="SSF56112">
    <property type="entry name" value="Protein kinase-like (PK-like)"/>
    <property type="match status" value="1"/>
</dbReference>
<dbReference type="FunFam" id="3.30.1010.10:FF:000019">
    <property type="entry name" value="Serine/threonine-protein kinase Tel1"/>
    <property type="match status" value="1"/>
</dbReference>
<evidence type="ECO:0000256" key="19">
    <source>
        <dbReference type="ARBA" id="ARBA00048679"/>
    </source>
</evidence>
<comment type="catalytic activity">
    <reaction evidence="19">
        <text>L-seryl-[protein] + ATP = O-phospho-L-seryl-[protein] + ADP + H(+)</text>
        <dbReference type="Rhea" id="RHEA:17989"/>
        <dbReference type="Rhea" id="RHEA-COMP:9863"/>
        <dbReference type="Rhea" id="RHEA-COMP:11604"/>
        <dbReference type="ChEBI" id="CHEBI:15378"/>
        <dbReference type="ChEBI" id="CHEBI:29999"/>
        <dbReference type="ChEBI" id="CHEBI:30616"/>
        <dbReference type="ChEBI" id="CHEBI:83421"/>
        <dbReference type="ChEBI" id="CHEBI:456216"/>
        <dbReference type="EC" id="2.7.11.1"/>
    </reaction>
</comment>
<organism evidence="25 26">
    <name type="scientific">Paraphaeosphaeria sporulosa</name>
    <dbReference type="NCBI Taxonomy" id="1460663"/>
    <lineage>
        <taxon>Eukaryota</taxon>
        <taxon>Fungi</taxon>
        <taxon>Dikarya</taxon>
        <taxon>Ascomycota</taxon>
        <taxon>Pezizomycotina</taxon>
        <taxon>Dothideomycetes</taxon>
        <taxon>Pleosporomycetidae</taxon>
        <taxon>Pleosporales</taxon>
        <taxon>Massarineae</taxon>
        <taxon>Didymosphaeriaceae</taxon>
        <taxon>Paraphaeosphaeria</taxon>
    </lineage>
</organism>
<evidence type="ECO:0000256" key="9">
    <source>
        <dbReference type="ARBA" id="ARBA00022679"/>
    </source>
</evidence>
<evidence type="ECO:0000259" key="22">
    <source>
        <dbReference type="PROSITE" id="PS50290"/>
    </source>
</evidence>
<evidence type="ECO:0000256" key="3">
    <source>
        <dbReference type="ARBA" id="ARBA00010769"/>
    </source>
</evidence>
<comment type="function">
    <text evidence="17 20">Serine/threonine protein kinase which activates checkpoint signaling upon genotoxic stresses such as ionizing radiation (IR), ultraviolet light (UV), or DNA replication stalling, thereby acting as a DNA damage sensor. Recognizes the substrate consensus sequence [ST]-Q. Phosphorylates histone H2A to form H2AS128ph (gamma-H2A) at sites of DNA damage, involved in the regulation of DNA damage response mechanism. Required for the control of telomere length and genome stability.</text>
</comment>
<feature type="region of interest" description="Disordered" evidence="21">
    <location>
        <begin position="180"/>
        <end position="227"/>
    </location>
</feature>
<evidence type="ECO:0000256" key="12">
    <source>
        <dbReference type="ARBA" id="ARBA00022777"/>
    </source>
</evidence>
<evidence type="ECO:0000256" key="5">
    <source>
        <dbReference type="ARBA" id="ARBA00012513"/>
    </source>
</evidence>
<dbReference type="GO" id="GO:0005634">
    <property type="term" value="C:nucleus"/>
    <property type="evidence" value="ECO:0007669"/>
    <property type="project" value="UniProtKB-SubCell"/>
</dbReference>
<dbReference type="Pfam" id="PF11640">
    <property type="entry name" value="TAN"/>
    <property type="match status" value="1"/>
</dbReference>
<dbReference type="PANTHER" id="PTHR37079:SF4">
    <property type="entry name" value="SERINE_THREONINE-PROTEIN KINASE ATM"/>
    <property type="match status" value="1"/>
</dbReference>
<keyword evidence="8 20" id="KW-0723">Serine/threonine-protein kinase</keyword>
<dbReference type="InterPro" id="IPR036940">
    <property type="entry name" value="PI3/4_kinase_cat_sf"/>
</dbReference>
<evidence type="ECO:0000259" key="23">
    <source>
        <dbReference type="PROSITE" id="PS51189"/>
    </source>
</evidence>
<proteinExistence type="inferred from homology"/>
<dbReference type="PROSITE" id="PS51189">
    <property type="entry name" value="FAT"/>
    <property type="match status" value="1"/>
</dbReference>
<name>A0A177C870_9PLEO</name>
<dbReference type="Pfam" id="PF02260">
    <property type="entry name" value="FATC"/>
    <property type="match status" value="1"/>
</dbReference>
<keyword evidence="12 20" id="KW-0418">Kinase</keyword>
<dbReference type="SUPFAM" id="SSF48371">
    <property type="entry name" value="ARM repeat"/>
    <property type="match status" value="1"/>
</dbReference>
<comment type="similarity">
    <text evidence="3 20">Belongs to the PI3/PI4-kinase family. ATM subfamily.</text>
</comment>
<comment type="subcellular location">
    <subcellularLocation>
        <location evidence="2 20">Chromosome</location>
        <location evidence="2 20">Telomere</location>
    </subcellularLocation>
    <subcellularLocation>
        <location evidence="1 20">Nucleus</location>
    </subcellularLocation>
</comment>
<dbReference type="RefSeq" id="XP_018033417.1">
    <property type="nucleotide sequence ID" value="XM_018175714.1"/>
</dbReference>
<gene>
    <name evidence="25" type="ORF">CC84DRAFT_1125200</name>
</gene>
<evidence type="ECO:0000256" key="15">
    <source>
        <dbReference type="ARBA" id="ARBA00022895"/>
    </source>
</evidence>
<dbReference type="InterPro" id="IPR038980">
    <property type="entry name" value="ATM_plant"/>
</dbReference>
<keyword evidence="9 20" id="KW-0808">Transferase</keyword>
<evidence type="ECO:0000256" key="13">
    <source>
        <dbReference type="ARBA" id="ARBA00022840"/>
    </source>
</evidence>
<evidence type="ECO:0000256" key="7">
    <source>
        <dbReference type="ARBA" id="ARBA00022454"/>
    </source>
</evidence>
<evidence type="ECO:0000313" key="25">
    <source>
        <dbReference type="EMBL" id="OAG03052.1"/>
    </source>
</evidence>
<evidence type="ECO:0000256" key="8">
    <source>
        <dbReference type="ARBA" id="ARBA00022527"/>
    </source>
</evidence>
<dbReference type="InterPro" id="IPR000403">
    <property type="entry name" value="PI3/4_kinase_cat_dom"/>
</dbReference>
<evidence type="ECO:0000256" key="1">
    <source>
        <dbReference type="ARBA" id="ARBA00004123"/>
    </source>
</evidence>
<dbReference type="PANTHER" id="PTHR37079">
    <property type="entry name" value="SERINE/THREONINE-PROTEIN KINASE ATM"/>
    <property type="match status" value="1"/>
</dbReference>
<dbReference type="InParanoid" id="A0A177C870"/>
<keyword evidence="10 20" id="KW-0547">Nucleotide-binding</keyword>
<dbReference type="PROSITE" id="PS50290">
    <property type="entry name" value="PI3_4_KINASE_3"/>
    <property type="match status" value="1"/>
</dbReference>
<evidence type="ECO:0000256" key="10">
    <source>
        <dbReference type="ARBA" id="ARBA00022741"/>
    </source>
</evidence>
<feature type="domain" description="FAT" evidence="23">
    <location>
        <begin position="1896"/>
        <end position="2502"/>
    </location>
</feature>
<dbReference type="InterPro" id="IPR016024">
    <property type="entry name" value="ARM-type_fold"/>
</dbReference>
<accession>A0A177C870</accession>
<keyword evidence="16 20" id="KW-0539">Nucleus</keyword>
<evidence type="ECO:0000256" key="17">
    <source>
        <dbReference type="ARBA" id="ARBA00025079"/>
    </source>
</evidence>
<feature type="compositionally biased region" description="Polar residues" evidence="21">
    <location>
        <begin position="2899"/>
        <end position="2911"/>
    </location>
</feature>
<dbReference type="CDD" id="cd05171">
    <property type="entry name" value="PIKKc_ATM"/>
    <property type="match status" value="1"/>
</dbReference>
<dbReference type="GeneID" id="28759200"/>
<evidence type="ECO:0000256" key="11">
    <source>
        <dbReference type="ARBA" id="ARBA00022763"/>
    </source>
</evidence>
<evidence type="ECO:0000256" key="21">
    <source>
        <dbReference type="SAM" id="MobiDB-lite"/>
    </source>
</evidence>
<evidence type="ECO:0000256" key="2">
    <source>
        <dbReference type="ARBA" id="ARBA00004574"/>
    </source>
</evidence>
<dbReference type="GO" id="GO:0035556">
    <property type="term" value="P:intracellular signal transduction"/>
    <property type="evidence" value="ECO:0007669"/>
    <property type="project" value="UniProtKB-ARBA"/>
</dbReference>
<dbReference type="SMART" id="SM01343">
    <property type="entry name" value="FATC"/>
    <property type="match status" value="1"/>
</dbReference>
<protein>
    <recommendedName>
        <fullName evidence="6 20">Serine/threonine-protein kinase Tel1</fullName>
        <ecNumber evidence="5 20">2.7.11.1</ecNumber>
    </recommendedName>
</protein>
<dbReference type="STRING" id="1460663.A0A177C870"/>
<dbReference type="InterPro" id="IPR018936">
    <property type="entry name" value="PI3/4_kinase_CS"/>
</dbReference>
<evidence type="ECO:0000256" key="16">
    <source>
        <dbReference type="ARBA" id="ARBA00023242"/>
    </source>
</evidence>
<evidence type="ECO:0000256" key="4">
    <source>
        <dbReference type="ARBA" id="ARBA00011370"/>
    </source>
</evidence>
<dbReference type="Gene3D" id="3.30.1010.10">
    <property type="entry name" value="Phosphatidylinositol 3-kinase Catalytic Subunit, Chain A, domain 4"/>
    <property type="match status" value="1"/>
</dbReference>
<feature type="domain" description="FATC" evidence="24">
    <location>
        <begin position="2956"/>
        <end position="2988"/>
    </location>
</feature>
<dbReference type="Pfam" id="PF00454">
    <property type="entry name" value="PI3_PI4_kinase"/>
    <property type="match status" value="1"/>
</dbReference>
<dbReference type="Proteomes" id="UP000077069">
    <property type="component" value="Unassembled WGS sequence"/>
</dbReference>
<keyword evidence="13 20" id="KW-0067">ATP-binding</keyword>
<keyword evidence="26" id="KW-1185">Reference proteome</keyword>
<evidence type="ECO:0000313" key="26">
    <source>
        <dbReference type="Proteomes" id="UP000077069"/>
    </source>
</evidence>
<feature type="domain" description="PI3K/PI4K catalytic" evidence="22">
    <location>
        <begin position="2615"/>
        <end position="2926"/>
    </location>
</feature>
<evidence type="ECO:0000256" key="20">
    <source>
        <dbReference type="RuleBase" id="RU365027"/>
    </source>
</evidence>
<dbReference type="GO" id="GO:0106310">
    <property type="term" value="F:protein serine kinase activity"/>
    <property type="evidence" value="ECO:0007669"/>
    <property type="project" value="RHEA"/>
</dbReference>
<dbReference type="Pfam" id="PF23593">
    <property type="entry name" value="HEAT_ATR"/>
    <property type="match status" value="1"/>
</dbReference>
<dbReference type="InterPro" id="IPR021668">
    <property type="entry name" value="TAN"/>
</dbReference>
<feature type="region of interest" description="Disordered" evidence="21">
    <location>
        <begin position="2894"/>
        <end position="2944"/>
    </location>
</feature>
<keyword evidence="14 20" id="KW-0156">Chromatin regulator</keyword>
<dbReference type="Gene3D" id="1.10.1070.11">
    <property type="entry name" value="Phosphatidylinositol 3-/4-kinase, catalytic domain"/>
    <property type="match status" value="1"/>
</dbReference>
<evidence type="ECO:0000256" key="6">
    <source>
        <dbReference type="ARBA" id="ARBA00014619"/>
    </source>
</evidence>
<dbReference type="GO" id="GO:0000781">
    <property type="term" value="C:chromosome, telomeric region"/>
    <property type="evidence" value="ECO:0007669"/>
    <property type="project" value="UniProtKB-SubCell"/>
</dbReference>
<dbReference type="InterPro" id="IPR057564">
    <property type="entry name" value="HEAT_ATR"/>
</dbReference>
<evidence type="ECO:0000259" key="24">
    <source>
        <dbReference type="PROSITE" id="PS51190"/>
    </source>
</evidence>
<comment type="catalytic activity">
    <reaction evidence="18 20">
        <text>L-threonyl-[protein] + ATP = O-phospho-L-threonyl-[protein] + ADP + H(+)</text>
        <dbReference type="Rhea" id="RHEA:46608"/>
        <dbReference type="Rhea" id="RHEA-COMP:11060"/>
        <dbReference type="Rhea" id="RHEA-COMP:11605"/>
        <dbReference type="ChEBI" id="CHEBI:15378"/>
        <dbReference type="ChEBI" id="CHEBI:30013"/>
        <dbReference type="ChEBI" id="CHEBI:30616"/>
        <dbReference type="ChEBI" id="CHEBI:61977"/>
        <dbReference type="ChEBI" id="CHEBI:456216"/>
        <dbReference type="EC" id="2.7.11.1"/>
    </reaction>
</comment>
<comment type="subunit">
    <text evidence="4">Associates with DNA double-strand breaks.</text>
</comment>
<dbReference type="PROSITE" id="PS00916">
    <property type="entry name" value="PI3_4_KINASE_2"/>
    <property type="match status" value="1"/>
</dbReference>
<dbReference type="EMBL" id="KV441555">
    <property type="protein sequence ID" value="OAG03052.1"/>
    <property type="molecule type" value="Genomic_DNA"/>
</dbReference>
<dbReference type="EC" id="2.7.11.1" evidence="5 20"/>
<dbReference type="SMART" id="SM00146">
    <property type="entry name" value="PI3Kc"/>
    <property type="match status" value="1"/>
</dbReference>
<keyword evidence="11 20" id="KW-0227">DNA damage</keyword>
<dbReference type="InterPro" id="IPR011009">
    <property type="entry name" value="Kinase-like_dom_sf"/>
</dbReference>